<evidence type="ECO:0000256" key="2">
    <source>
        <dbReference type="ARBA" id="ARBA00022527"/>
    </source>
</evidence>
<dbReference type="PROSITE" id="PS50011">
    <property type="entry name" value="PROTEIN_KINASE_DOM"/>
    <property type="match status" value="1"/>
</dbReference>
<keyword evidence="3" id="KW-0808">Transferase</keyword>
<evidence type="ECO:0000256" key="8">
    <source>
        <dbReference type="ARBA" id="ARBA00048679"/>
    </source>
</evidence>
<dbReference type="InterPro" id="IPR000719">
    <property type="entry name" value="Prot_kinase_dom"/>
</dbReference>
<evidence type="ECO:0000256" key="10">
    <source>
        <dbReference type="RuleBase" id="RU000304"/>
    </source>
</evidence>
<evidence type="ECO:0000313" key="13">
    <source>
        <dbReference type="Proteomes" id="UP001163850"/>
    </source>
</evidence>
<dbReference type="PANTHER" id="PTHR47634">
    <property type="entry name" value="PROTEIN KINASE DOMAIN-CONTAINING PROTEIN-RELATED"/>
    <property type="match status" value="1"/>
</dbReference>
<keyword evidence="5 12" id="KW-0418">Kinase</keyword>
<evidence type="ECO:0000256" key="3">
    <source>
        <dbReference type="ARBA" id="ARBA00022679"/>
    </source>
</evidence>
<keyword evidence="6 9" id="KW-0067">ATP-binding</keyword>
<comment type="similarity">
    <text evidence="10">Belongs to the protein kinase superfamily.</text>
</comment>
<dbReference type="PROSITE" id="PS00108">
    <property type="entry name" value="PROTEIN_KINASE_ST"/>
    <property type="match status" value="1"/>
</dbReference>
<dbReference type="GO" id="GO:0005634">
    <property type="term" value="C:nucleus"/>
    <property type="evidence" value="ECO:0007669"/>
    <property type="project" value="TreeGrafter"/>
</dbReference>
<accession>A0AA38Q006</accession>
<keyword evidence="4 9" id="KW-0547">Nucleotide-binding</keyword>
<dbReference type="InterPro" id="IPR017441">
    <property type="entry name" value="Protein_kinase_ATP_BS"/>
</dbReference>
<dbReference type="InterPro" id="IPR011009">
    <property type="entry name" value="Kinase-like_dom_sf"/>
</dbReference>
<evidence type="ECO:0000313" key="12">
    <source>
        <dbReference type="EMBL" id="KAJ3984974.1"/>
    </source>
</evidence>
<gene>
    <name evidence="12" type="ORF">F5890DRAFT_1513595</name>
</gene>
<dbReference type="GO" id="GO:0000245">
    <property type="term" value="P:spliceosomal complex assembly"/>
    <property type="evidence" value="ECO:0007669"/>
    <property type="project" value="TreeGrafter"/>
</dbReference>
<dbReference type="PANTHER" id="PTHR47634:SF9">
    <property type="entry name" value="PROTEIN KINASE DOMAIN-CONTAINING PROTEIN-RELATED"/>
    <property type="match status" value="1"/>
</dbReference>
<organism evidence="12 13">
    <name type="scientific">Lentinula detonsa</name>
    <dbReference type="NCBI Taxonomy" id="2804962"/>
    <lineage>
        <taxon>Eukaryota</taxon>
        <taxon>Fungi</taxon>
        <taxon>Dikarya</taxon>
        <taxon>Basidiomycota</taxon>
        <taxon>Agaricomycotina</taxon>
        <taxon>Agaricomycetes</taxon>
        <taxon>Agaricomycetidae</taxon>
        <taxon>Agaricales</taxon>
        <taxon>Marasmiineae</taxon>
        <taxon>Omphalotaceae</taxon>
        <taxon>Lentinula</taxon>
    </lineage>
</organism>
<evidence type="ECO:0000259" key="11">
    <source>
        <dbReference type="PROSITE" id="PS50011"/>
    </source>
</evidence>
<dbReference type="Gene3D" id="3.30.200.20">
    <property type="entry name" value="Phosphorylase Kinase, domain 1"/>
    <property type="match status" value="1"/>
</dbReference>
<evidence type="ECO:0000256" key="9">
    <source>
        <dbReference type="PROSITE-ProRule" id="PRU10141"/>
    </source>
</evidence>
<dbReference type="GO" id="GO:0005737">
    <property type="term" value="C:cytoplasm"/>
    <property type="evidence" value="ECO:0007669"/>
    <property type="project" value="TreeGrafter"/>
</dbReference>
<dbReference type="EC" id="2.7.11.1" evidence="1"/>
<evidence type="ECO:0000256" key="5">
    <source>
        <dbReference type="ARBA" id="ARBA00022777"/>
    </source>
</evidence>
<dbReference type="EMBL" id="MU801974">
    <property type="protein sequence ID" value="KAJ3984974.1"/>
    <property type="molecule type" value="Genomic_DNA"/>
</dbReference>
<dbReference type="SMART" id="SM00220">
    <property type="entry name" value="S_TKc"/>
    <property type="match status" value="1"/>
</dbReference>
<feature type="domain" description="Protein kinase" evidence="11">
    <location>
        <begin position="75"/>
        <end position="440"/>
    </location>
</feature>
<dbReference type="SUPFAM" id="SSF56112">
    <property type="entry name" value="Protein kinase-like (PK-like)"/>
    <property type="match status" value="1"/>
</dbReference>
<protein>
    <recommendedName>
        <fullName evidence="1">non-specific serine/threonine protein kinase</fullName>
        <ecNumber evidence="1">2.7.11.1</ecNumber>
    </recommendedName>
</protein>
<comment type="catalytic activity">
    <reaction evidence="7">
        <text>L-threonyl-[protein] + ATP = O-phospho-L-threonyl-[protein] + ADP + H(+)</text>
        <dbReference type="Rhea" id="RHEA:46608"/>
        <dbReference type="Rhea" id="RHEA-COMP:11060"/>
        <dbReference type="Rhea" id="RHEA-COMP:11605"/>
        <dbReference type="ChEBI" id="CHEBI:15378"/>
        <dbReference type="ChEBI" id="CHEBI:30013"/>
        <dbReference type="ChEBI" id="CHEBI:30616"/>
        <dbReference type="ChEBI" id="CHEBI:61977"/>
        <dbReference type="ChEBI" id="CHEBI:456216"/>
        <dbReference type="EC" id="2.7.11.1"/>
    </reaction>
</comment>
<dbReference type="Gene3D" id="1.10.510.10">
    <property type="entry name" value="Transferase(Phosphotransferase) domain 1"/>
    <property type="match status" value="1"/>
</dbReference>
<dbReference type="Proteomes" id="UP001163850">
    <property type="component" value="Unassembled WGS sequence"/>
</dbReference>
<evidence type="ECO:0000256" key="7">
    <source>
        <dbReference type="ARBA" id="ARBA00047899"/>
    </source>
</evidence>
<reference evidence="12" key="1">
    <citation type="submission" date="2022-08" db="EMBL/GenBank/DDBJ databases">
        <authorList>
            <consortium name="DOE Joint Genome Institute"/>
            <person name="Min B."/>
            <person name="Riley R."/>
            <person name="Sierra-Patev S."/>
            <person name="Naranjo-Ortiz M."/>
            <person name="Looney B."/>
            <person name="Konkel Z."/>
            <person name="Slot J.C."/>
            <person name="Sakamoto Y."/>
            <person name="Steenwyk J.L."/>
            <person name="Rokas A."/>
            <person name="Carro J."/>
            <person name="Camarero S."/>
            <person name="Ferreira P."/>
            <person name="Molpeceres G."/>
            <person name="Ruiz-Duenas F.J."/>
            <person name="Serrano A."/>
            <person name="Henrissat B."/>
            <person name="Drula E."/>
            <person name="Hughes K.W."/>
            <person name="Mata J.L."/>
            <person name="Ishikawa N.K."/>
            <person name="Vargas-Isla R."/>
            <person name="Ushijima S."/>
            <person name="Smith C.A."/>
            <person name="Ahrendt S."/>
            <person name="Andreopoulos W."/>
            <person name="He G."/>
            <person name="Labutti K."/>
            <person name="Lipzen A."/>
            <person name="Ng V."/>
            <person name="Sandor L."/>
            <person name="Barry K."/>
            <person name="Martinez A.T."/>
            <person name="Xiao Y."/>
            <person name="Gibbons J.G."/>
            <person name="Terashima K."/>
            <person name="Hibbett D.S."/>
            <person name="Grigoriev I.V."/>
        </authorList>
    </citation>
    <scope>NUCLEOTIDE SEQUENCE</scope>
    <source>
        <strain evidence="12">TFB7829</strain>
    </source>
</reference>
<feature type="binding site" evidence="9">
    <location>
        <position position="108"/>
    </location>
    <ligand>
        <name>ATP</name>
        <dbReference type="ChEBI" id="CHEBI:30616"/>
    </ligand>
</feature>
<dbReference type="PROSITE" id="PS00107">
    <property type="entry name" value="PROTEIN_KINASE_ATP"/>
    <property type="match status" value="1"/>
</dbReference>
<dbReference type="InterPro" id="IPR051334">
    <property type="entry name" value="SRPK"/>
</dbReference>
<evidence type="ECO:0000256" key="4">
    <source>
        <dbReference type="ARBA" id="ARBA00022741"/>
    </source>
</evidence>
<dbReference type="GO" id="GO:0005524">
    <property type="term" value="F:ATP binding"/>
    <property type="evidence" value="ECO:0007669"/>
    <property type="project" value="UniProtKB-UniRule"/>
</dbReference>
<dbReference type="InterPro" id="IPR008271">
    <property type="entry name" value="Ser/Thr_kinase_AS"/>
</dbReference>
<dbReference type="Pfam" id="PF00069">
    <property type="entry name" value="Pkinase"/>
    <property type="match status" value="1"/>
</dbReference>
<dbReference type="AlphaFoldDB" id="A0AA38Q006"/>
<evidence type="ECO:0000256" key="6">
    <source>
        <dbReference type="ARBA" id="ARBA00022840"/>
    </source>
</evidence>
<keyword evidence="2 10" id="KW-0723">Serine/threonine-protein kinase</keyword>
<dbReference type="GO" id="GO:0050684">
    <property type="term" value="P:regulation of mRNA processing"/>
    <property type="evidence" value="ECO:0007669"/>
    <property type="project" value="TreeGrafter"/>
</dbReference>
<sequence>MKSITDIFRKLPSSLVLSPFQSYFLDPQKRIIFLRNRAGFLLYLLNSTHKLIYTNRNMSTHLSPPLGKPLLDSHYTVLRKLGKGETATTWLVRDAGRPRDTSEYAAVKILTAEATLDVECGHVHELEFLKDIAQRAQTSDDEGLDYLAILLDDFTVTGPSGNRHLCMVQHLYSTSVSALRRSAPTKSLPVYTVRNVIFMALHGLAYLHSLNIIHTDLKLDNILFANTLYSDNRELERYLSANPVELEEDGSPKSQPIPHKWTYDTSAFEAELMSVVLIDLGHAQRAGVQPTADLFSAPALRAPEVILWSDFGSAVDIWAIGCLTFELLVGRWLFNPEAGEPDWSLEDDHLAKMMELTGQHFPPAMLARAKNQDKYFDKDGNLLRIPELIPVTLEQAMTNYKIPGLTEQDIKLAADFIRACLKFDYKERATATELTAHPFLEDALRC</sequence>
<comment type="catalytic activity">
    <reaction evidence="8">
        <text>L-seryl-[protein] + ATP = O-phospho-L-seryl-[protein] + ADP + H(+)</text>
        <dbReference type="Rhea" id="RHEA:17989"/>
        <dbReference type="Rhea" id="RHEA-COMP:9863"/>
        <dbReference type="Rhea" id="RHEA-COMP:11604"/>
        <dbReference type="ChEBI" id="CHEBI:15378"/>
        <dbReference type="ChEBI" id="CHEBI:29999"/>
        <dbReference type="ChEBI" id="CHEBI:30616"/>
        <dbReference type="ChEBI" id="CHEBI:83421"/>
        <dbReference type="ChEBI" id="CHEBI:456216"/>
        <dbReference type="EC" id="2.7.11.1"/>
    </reaction>
</comment>
<comment type="caution">
    <text evidence="12">The sequence shown here is derived from an EMBL/GenBank/DDBJ whole genome shotgun (WGS) entry which is preliminary data.</text>
</comment>
<evidence type="ECO:0000256" key="1">
    <source>
        <dbReference type="ARBA" id="ARBA00012513"/>
    </source>
</evidence>
<dbReference type="GO" id="GO:0004674">
    <property type="term" value="F:protein serine/threonine kinase activity"/>
    <property type="evidence" value="ECO:0007669"/>
    <property type="project" value="UniProtKB-KW"/>
</dbReference>
<name>A0AA38Q006_9AGAR</name>
<proteinExistence type="inferred from homology"/>